<keyword evidence="5" id="KW-0966">Cell projection</keyword>
<keyword evidence="3" id="KW-0677">Repeat</keyword>
<name>A0A183I850_9BILA</name>
<dbReference type="GO" id="GO:0030991">
    <property type="term" value="C:intraciliary transport particle A"/>
    <property type="evidence" value="ECO:0007669"/>
    <property type="project" value="TreeGrafter"/>
</dbReference>
<dbReference type="Gene3D" id="1.25.40.470">
    <property type="match status" value="1"/>
</dbReference>
<evidence type="ECO:0000256" key="4">
    <source>
        <dbReference type="ARBA" id="ARBA00023069"/>
    </source>
</evidence>
<dbReference type="STRING" id="387005.A0A183I850"/>
<dbReference type="Pfam" id="PF24762">
    <property type="entry name" value="TPR_IF140-IFT172"/>
    <property type="match status" value="1"/>
</dbReference>
<sequence length="115" mass="13038">MNYLQAVEIANSSDDKASCYHLGRYFETHGDPNMAVTFFTKAHAYSNALRLARVLLEYNMQDKIANLALMAGGNELVEAAQYYENMSGQADKAVMLYHKVDYILANNFYNIKILI</sequence>
<evidence type="ECO:0000259" key="6">
    <source>
        <dbReference type="Pfam" id="PF24762"/>
    </source>
</evidence>
<evidence type="ECO:0000313" key="8">
    <source>
        <dbReference type="Proteomes" id="UP000267606"/>
    </source>
</evidence>
<evidence type="ECO:0000256" key="3">
    <source>
        <dbReference type="ARBA" id="ARBA00022737"/>
    </source>
</evidence>
<comment type="subcellular location">
    <subcellularLocation>
        <location evidence="1">Cell projection</location>
        <location evidence="1">Cilium</location>
    </subcellularLocation>
</comment>
<dbReference type="GO" id="GO:0005930">
    <property type="term" value="C:axoneme"/>
    <property type="evidence" value="ECO:0007669"/>
    <property type="project" value="TreeGrafter"/>
</dbReference>
<keyword evidence="8" id="KW-1185">Reference proteome</keyword>
<dbReference type="InterPro" id="IPR056168">
    <property type="entry name" value="TPR_IF140/IFT172/WDR19"/>
</dbReference>
<evidence type="ECO:0000313" key="9">
    <source>
        <dbReference type="WBParaSite" id="OFLC_0001592501-mRNA-1"/>
    </source>
</evidence>
<dbReference type="Proteomes" id="UP000267606">
    <property type="component" value="Unassembled WGS sequence"/>
</dbReference>
<dbReference type="WBParaSite" id="OFLC_0001592501-mRNA-1">
    <property type="protein sequence ID" value="OFLC_0001592501-mRNA-1"/>
    <property type="gene ID" value="OFLC_0001592501"/>
</dbReference>
<reference evidence="9" key="1">
    <citation type="submission" date="2016-06" db="UniProtKB">
        <authorList>
            <consortium name="WormBaseParasite"/>
        </authorList>
    </citation>
    <scope>IDENTIFICATION</scope>
</reference>
<evidence type="ECO:0000256" key="5">
    <source>
        <dbReference type="ARBA" id="ARBA00023273"/>
    </source>
</evidence>
<feature type="domain" description="IF140/IFT172/WDR19 TPR" evidence="6">
    <location>
        <begin position="4"/>
        <end position="102"/>
    </location>
</feature>
<dbReference type="AlphaFoldDB" id="A0A183I850"/>
<proteinExistence type="predicted"/>
<dbReference type="PANTHER" id="PTHR15722:SF7">
    <property type="entry name" value="INTRAFLAGELLAR TRANSPORT PROTEIN 140 HOMOLOG"/>
    <property type="match status" value="1"/>
</dbReference>
<keyword evidence="2" id="KW-0853">WD repeat</keyword>
<accession>A0A183I850</accession>
<evidence type="ECO:0000313" key="7">
    <source>
        <dbReference type="EMBL" id="VDP24836.1"/>
    </source>
</evidence>
<dbReference type="EMBL" id="UZAJ01043230">
    <property type="protein sequence ID" value="VDP24836.1"/>
    <property type="molecule type" value="Genomic_DNA"/>
</dbReference>
<dbReference type="PANTHER" id="PTHR15722">
    <property type="entry name" value="IFT140/172-RELATED"/>
    <property type="match status" value="1"/>
</dbReference>
<dbReference type="GO" id="GO:0036064">
    <property type="term" value="C:ciliary basal body"/>
    <property type="evidence" value="ECO:0007669"/>
    <property type="project" value="TreeGrafter"/>
</dbReference>
<evidence type="ECO:0000256" key="1">
    <source>
        <dbReference type="ARBA" id="ARBA00004138"/>
    </source>
</evidence>
<protein>
    <submittedName>
        <fullName evidence="9">TPR_REGION domain-containing protein</fullName>
    </submittedName>
</protein>
<gene>
    <name evidence="7" type="ORF">OFLC_LOCUS15912</name>
</gene>
<evidence type="ECO:0000256" key="2">
    <source>
        <dbReference type="ARBA" id="ARBA00022574"/>
    </source>
</evidence>
<keyword evidence="4" id="KW-0969">Cilium</keyword>
<dbReference type="GO" id="GO:0035721">
    <property type="term" value="P:intraciliary retrograde transport"/>
    <property type="evidence" value="ECO:0007669"/>
    <property type="project" value="TreeGrafter"/>
</dbReference>
<reference evidence="7 8" key="2">
    <citation type="submission" date="2018-11" db="EMBL/GenBank/DDBJ databases">
        <authorList>
            <consortium name="Pathogen Informatics"/>
        </authorList>
    </citation>
    <scope>NUCLEOTIDE SEQUENCE [LARGE SCALE GENOMIC DNA]</scope>
</reference>
<organism evidence="9">
    <name type="scientific">Onchocerca flexuosa</name>
    <dbReference type="NCBI Taxonomy" id="387005"/>
    <lineage>
        <taxon>Eukaryota</taxon>
        <taxon>Metazoa</taxon>
        <taxon>Ecdysozoa</taxon>
        <taxon>Nematoda</taxon>
        <taxon>Chromadorea</taxon>
        <taxon>Rhabditida</taxon>
        <taxon>Spirurina</taxon>
        <taxon>Spiruromorpha</taxon>
        <taxon>Filarioidea</taxon>
        <taxon>Onchocercidae</taxon>
        <taxon>Onchocerca</taxon>
    </lineage>
</organism>